<name>A0A1F7XA43_9BACT</name>
<comment type="caution">
    <text evidence="2">The sequence shown here is derived from an EMBL/GenBank/DDBJ whole genome shotgun (WGS) entry which is preliminary data.</text>
</comment>
<dbReference type="Gene3D" id="3.90.79.10">
    <property type="entry name" value="Nucleoside Triphosphate Pyrophosphohydrolase"/>
    <property type="match status" value="1"/>
</dbReference>
<dbReference type="EMBL" id="MGFS01000007">
    <property type="protein sequence ID" value="OGM11890.1"/>
    <property type="molecule type" value="Genomic_DNA"/>
</dbReference>
<reference evidence="2 3" key="1">
    <citation type="journal article" date="2016" name="Nat. Commun.">
        <title>Thousands of microbial genomes shed light on interconnected biogeochemical processes in an aquifer system.</title>
        <authorList>
            <person name="Anantharaman K."/>
            <person name="Brown C.T."/>
            <person name="Hug L.A."/>
            <person name="Sharon I."/>
            <person name="Castelle C.J."/>
            <person name="Probst A.J."/>
            <person name="Thomas B.C."/>
            <person name="Singh A."/>
            <person name="Wilkins M.J."/>
            <person name="Karaoz U."/>
            <person name="Brodie E.L."/>
            <person name="Williams K.H."/>
            <person name="Hubbard S.S."/>
            <person name="Banfield J.F."/>
        </authorList>
    </citation>
    <scope>NUCLEOTIDE SEQUENCE [LARGE SCALE GENOMIC DNA]</scope>
</reference>
<gene>
    <name evidence="2" type="ORF">A2Z22_01510</name>
</gene>
<evidence type="ECO:0000313" key="2">
    <source>
        <dbReference type="EMBL" id="OGM11890.1"/>
    </source>
</evidence>
<accession>A0A1F7XA43</accession>
<organism evidence="2 3">
    <name type="scientific">Candidatus Woesebacteria bacterium RBG_16_34_12</name>
    <dbReference type="NCBI Taxonomy" id="1802480"/>
    <lineage>
        <taxon>Bacteria</taxon>
        <taxon>Candidatus Woeseibacteriota</taxon>
    </lineage>
</organism>
<dbReference type="InterPro" id="IPR015797">
    <property type="entry name" value="NUDIX_hydrolase-like_dom_sf"/>
</dbReference>
<dbReference type="PROSITE" id="PS51462">
    <property type="entry name" value="NUDIX"/>
    <property type="match status" value="1"/>
</dbReference>
<protein>
    <recommendedName>
        <fullName evidence="1">Nudix hydrolase domain-containing protein</fullName>
    </recommendedName>
</protein>
<evidence type="ECO:0000259" key="1">
    <source>
        <dbReference type="PROSITE" id="PS51462"/>
    </source>
</evidence>
<dbReference type="Proteomes" id="UP000177053">
    <property type="component" value="Unassembled WGS sequence"/>
</dbReference>
<dbReference type="AlphaFoldDB" id="A0A1F7XA43"/>
<dbReference type="InterPro" id="IPR000086">
    <property type="entry name" value="NUDIX_hydrolase_dom"/>
</dbReference>
<sequence>MSSATILICWKNKILLFLRDDIPTIPNPNCWSLPGGVIEAGETPLLGLKRELIEEIYYSPKTLNYLGRIKREEGYAYLYYSFVEREEAMKFKHEGIEGQKISFFTLKEMTRIKLTPKLKERLLNQSDTLEKALGEKSFEMFVL</sequence>
<dbReference type="SUPFAM" id="SSF55811">
    <property type="entry name" value="Nudix"/>
    <property type="match status" value="1"/>
</dbReference>
<proteinExistence type="predicted"/>
<evidence type="ECO:0000313" key="3">
    <source>
        <dbReference type="Proteomes" id="UP000177053"/>
    </source>
</evidence>
<dbReference type="Pfam" id="PF00293">
    <property type="entry name" value="NUDIX"/>
    <property type="match status" value="1"/>
</dbReference>
<feature type="domain" description="Nudix hydrolase" evidence="1">
    <location>
        <begin position="1"/>
        <end position="126"/>
    </location>
</feature>